<organism evidence="2 3">
    <name type="scientific">Macleaya cordata</name>
    <name type="common">Five-seeded plume-poppy</name>
    <name type="synonym">Bocconia cordata</name>
    <dbReference type="NCBI Taxonomy" id="56857"/>
    <lineage>
        <taxon>Eukaryota</taxon>
        <taxon>Viridiplantae</taxon>
        <taxon>Streptophyta</taxon>
        <taxon>Embryophyta</taxon>
        <taxon>Tracheophyta</taxon>
        <taxon>Spermatophyta</taxon>
        <taxon>Magnoliopsida</taxon>
        <taxon>Ranunculales</taxon>
        <taxon>Papaveraceae</taxon>
        <taxon>Papaveroideae</taxon>
        <taxon>Macleaya</taxon>
    </lineage>
</organism>
<dbReference type="InParanoid" id="A0A200Q9U3"/>
<keyword evidence="3" id="KW-1185">Reference proteome</keyword>
<protein>
    <submittedName>
        <fullName evidence="2">Uncharacterized protein</fullName>
    </submittedName>
</protein>
<feature type="transmembrane region" description="Helical" evidence="1">
    <location>
        <begin position="55"/>
        <end position="76"/>
    </location>
</feature>
<evidence type="ECO:0000313" key="3">
    <source>
        <dbReference type="Proteomes" id="UP000195402"/>
    </source>
</evidence>
<name>A0A200Q9U3_MACCD</name>
<evidence type="ECO:0000313" key="2">
    <source>
        <dbReference type="EMBL" id="OVA07211.1"/>
    </source>
</evidence>
<dbReference type="Proteomes" id="UP000195402">
    <property type="component" value="Unassembled WGS sequence"/>
</dbReference>
<dbReference type="AlphaFoldDB" id="A0A200Q9U3"/>
<evidence type="ECO:0000256" key="1">
    <source>
        <dbReference type="SAM" id="Phobius"/>
    </source>
</evidence>
<sequence length="77" mass="8453">MRVGVSFSFICGSEFARGTTSMRSRLKTSESTDTTIGLNGIVSNLLYVDQPPMEVILVIILISVIFVKLLVPYINVT</sequence>
<dbReference type="EMBL" id="MVGT01002634">
    <property type="protein sequence ID" value="OVA07211.1"/>
    <property type="molecule type" value="Genomic_DNA"/>
</dbReference>
<keyword evidence="1" id="KW-0812">Transmembrane</keyword>
<proteinExistence type="predicted"/>
<keyword evidence="1" id="KW-0472">Membrane</keyword>
<accession>A0A200Q9U3</accession>
<keyword evidence="1" id="KW-1133">Transmembrane helix</keyword>
<comment type="caution">
    <text evidence="2">The sequence shown here is derived from an EMBL/GenBank/DDBJ whole genome shotgun (WGS) entry which is preliminary data.</text>
</comment>
<gene>
    <name evidence="2" type="ORF">BVC80_1289g139</name>
</gene>
<reference evidence="2 3" key="1">
    <citation type="journal article" date="2017" name="Mol. Plant">
        <title>The Genome of Medicinal Plant Macleaya cordata Provides New Insights into Benzylisoquinoline Alkaloids Metabolism.</title>
        <authorList>
            <person name="Liu X."/>
            <person name="Liu Y."/>
            <person name="Huang P."/>
            <person name="Ma Y."/>
            <person name="Qing Z."/>
            <person name="Tang Q."/>
            <person name="Cao H."/>
            <person name="Cheng P."/>
            <person name="Zheng Y."/>
            <person name="Yuan Z."/>
            <person name="Zhou Y."/>
            <person name="Liu J."/>
            <person name="Tang Z."/>
            <person name="Zhuo Y."/>
            <person name="Zhang Y."/>
            <person name="Yu L."/>
            <person name="Huang J."/>
            <person name="Yang P."/>
            <person name="Peng Q."/>
            <person name="Zhang J."/>
            <person name="Jiang W."/>
            <person name="Zhang Z."/>
            <person name="Lin K."/>
            <person name="Ro D.K."/>
            <person name="Chen X."/>
            <person name="Xiong X."/>
            <person name="Shang Y."/>
            <person name="Huang S."/>
            <person name="Zeng J."/>
        </authorList>
    </citation>
    <scope>NUCLEOTIDE SEQUENCE [LARGE SCALE GENOMIC DNA]</scope>
    <source>
        <strain evidence="3">cv. BLH2017</strain>
        <tissue evidence="2">Root</tissue>
    </source>
</reference>